<organism evidence="2 5">
    <name type="scientific">Natrinema hispanicum</name>
    <dbReference type="NCBI Taxonomy" id="392421"/>
    <lineage>
        <taxon>Archaea</taxon>
        <taxon>Methanobacteriati</taxon>
        <taxon>Methanobacteriota</taxon>
        <taxon>Stenosarchaea group</taxon>
        <taxon>Halobacteria</taxon>
        <taxon>Halobacteriales</taxon>
        <taxon>Natrialbaceae</taxon>
        <taxon>Natrinema</taxon>
    </lineage>
</organism>
<evidence type="ECO:0000313" key="3">
    <source>
        <dbReference type="EMBL" id="SET98722.1"/>
    </source>
</evidence>
<sequence>MTDHSPRDQTVQRERPTLDEFFEVLSKSPRRRVLTALVDANPRDVAEFAPADFTNDERREDVVTRLYHIHLPKLDEAGFIEWDSDSETVTRGPRFDEIAPLVELLTAHPDELPAGWP</sequence>
<keyword evidence="4" id="KW-1185">Reference proteome</keyword>
<proteinExistence type="predicted"/>
<dbReference type="Proteomes" id="UP000199320">
    <property type="component" value="Unassembled WGS sequence"/>
</dbReference>
<dbReference type="RefSeq" id="WP_175542226.1">
    <property type="nucleotide sequence ID" value="NZ_FMZP01000022.1"/>
</dbReference>
<name>A0A1G6UJD1_9EURY</name>
<dbReference type="InterPro" id="IPR055768">
    <property type="entry name" value="DUF7344"/>
</dbReference>
<accession>A0A1G6UJD1</accession>
<evidence type="ECO:0000313" key="5">
    <source>
        <dbReference type="Proteomes" id="UP000324021"/>
    </source>
</evidence>
<gene>
    <name evidence="3" type="ORF">SAMN04488694_12327</name>
    <name evidence="2" type="ORF">SAMN05192552_102213</name>
</gene>
<evidence type="ECO:0000313" key="4">
    <source>
        <dbReference type="Proteomes" id="UP000199320"/>
    </source>
</evidence>
<dbReference type="EMBL" id="FMZP01000022">
    <property type="protein sequence ID" value="SDD41371.1"/>
    <property type="molecule type" value="Genomic_DNA"/>
</dbReference>
<reference evidence="3" key="1">
    <citation type="submission" date="2016-10" db="EMBL/GenBank/DDBJ databases">
        <authorList>
            <person name="de Groot N.N."/>
        </authorList>
    </citation>
    <scope>NUCLEOTIDE SEQUENCE [LARGE SCALE GENOMIC DNA]</scope>
    <source>
        <strain evidence="3">CDM_6</strain>
    </source>
</reference>
<feature type="domain" description="DUF7344" evidence="1">
    <location>
        <begin position="22"/>
        <end position="90"/>
    </location>
</feature>
<dbReference type="OrthoDB" id="174098at2157"/>
<dbReference type="Proteomes" id="UP000324021">
    <property type="component" value="Unassembled WGS sequence"/>
</dbReference>
<evidence type="ECO:0000313" key="2">
    <source>
        <dbReference type="EMBL" id="SDD41371.1"/>
    </source>
</evidence>
<dbReference type="Pfam" id="PF24035">
    <property type="entry name" value="DUF7344"/>
    <property type="match status" value="1"/>
</dbReference>
<reference evidence="4 5" key="2">
    <citation type="submission" date="2016-10" db="EMBL/GenBank/DDBJ databases">
        <authorList>
            <person name="Varghese N."/>
            <person name="Submissions S."/>
        </authorList>
    </citation>
    <scope>NUCLEOTIDE SEQUENCE [LARGE SCALE GENOMIC DNA]</scope>
    <source>
        <strain evidence="2 5">CDM_1</strain>
        <strain evidence="4">CDM_6</strain>
    </source>
</reference>
<dbReference type="AlphaFoldDB" id="A0A1G6UJD1"/>
<evidence type="ECO:0000259" key="1">
    <source>
        <dbReference type="Pfam" id="PF24035"/>
    </source>
</evidence>
<dbReference type="EMBL" id="FOIC01000023">
    <property type="protein sequence ID" value="SET98722.1"/>
    <property type="molecule type" value="Genomic_DNA"/>
</dbReference>
<protein>
    <recommendedName>
        <fullName evidence="1">DUF7344 domain-containing protein</fullName>
    </recommendedName>
</protein>
<dbReference type="InterPro" id="IPR036388">
    <property type="entry name" value="WH-like_DNA-bd_sf"/>
</dbReference>
<dbReference type="Gene3D" id="1.10.10.10">
    <property type="entry name" value="Winged helix-like DNA-binding domain superfamily/Winged helix DNA-binding domain"/>
    <property type="match status" value="1"/>
</dbReference>